<sequence length="85" mass="9486">MEFRFPSNNKVQTLTAYSSGFRWSSLHPTSLLDSEGILQLDPRHHALSAPSLVNIEDSVQCTDEVFYFSAAYERVYGAKLKASAS</sequence>
<evidence type="ECO:0000313" key="2">
    <source>
        <dbReference type="Proteomes" id="UP000316621"/>
    </source>
</evidence>
<organism evidence="1 2">
    <name type="scientific">Papaver somniferum</name>
    <name type="common">Opium poppy</name>
    <dbReference type="NCBI Taxonomy" id="3469"/>
    <lineage>
        <taxon>Eukaryota</taxon>
        <taxon>Viridiplantae</taxon>
        <taxon>Streptophyta</taxon>
        <taxon>Embryophyta</taxon>
        <taxon>Tracheophyta</taxon>
        <taxon>Spermatophyta</taxon>
        <taxon>Magnoliopsida</taxon>
        <taxon>Ranunculales</taxon>
        <taxon>Papaveraceae</taxon>
        <taxon>Papaveroideae</taxon>
        <taxon>Papaver</taxon>
    </lineage>
</organism>
<reference evidence="1 2" key="1">
    <citation type="journal article" date="2018" name="Science">
        <title>The opium poppy genome and morphinan production.</title>
        <authorList>
            <person name="Guo L."/>
            <person name="Winzer T."/>
            <person name="Yang X."/>
            <person name="Li Y."/>
            <person name="Ning Z."/>
            <person name="He Z."/>
            <person name="Teodor R."/>
            <person name="Lu Y."/>
            <person name="Bowser T.A."/>
            <person name="Graham I.A."/>
            <person name="Ye K."/>
        </authorList>
    </citation>
    <scope>NUCLEOTIDE SEQUENCE [LARGE SCALE GENOMIC DNA]</scope>
    <source>
        <strain evidence="2">cv. HN1</strain>
        <tissue evidence="1">Leaves</tissue>
    </source>
</reference>
<name>A0A4Y7LBC2_PAPSO</name>
<keyword evidence="2" id="KW-1185">Reference proteome</keyword>
<proteinExistence type="predicted"/>
<dbReference type="EMBL" id="CM010725">
    <property type="protein sequence ID" value="RZC82307.1"/>
    <property type="molecule type" value="Genomic_DNA"/>
</dbReference>
<evidence type="ECO:0000313" key="1">
    <source>
        <dbReference type="EMBL" id="RZC82307.1"/>
    </source>
</evidence>
<protein>
    <submittedName>
        <fullName evidence="1">Uncharacterized protein</fullName>
    </submittedName>
</protein>
<dbReference type="AlphaFoldDB" id="A0A4Y7LBC2"/>
<dbReference type="Proteomes" id="UP000316621">
    <property type="component" value="Chromosome 11"/>
</dbReference>
<accession>A0A4Y7LBC2</accession>
<gene>
    <name evidence="1" type="ORF">C5167_045091</name>
</gene>
<dbReference type="Gramene" id="RZC82307">
    <property type="protein sequence ID" value="RZC82307"/>
    <property type="gene ID" value="C5167_045091"/>
</dbReference>